<name>A0ABM3GTY2_9MYRT</name>
<protein>
    <submittedName>
        <fullName evidence="2">Uncharacterized protein LOC125312724</fullName>
    </submittedName>
</protein>
<reference evidence="2" key="1">
    <citation type="submission" date="2025-08" db="UniProtKB">
        <authorList>
            <consortium name="RefSeq"/>
        </authorList>
    </citation>
    <scope>IDENTIFICATION</scope>
    <source>
        <tissue evidence="2">Leaf</tissue>
    </source>
</reference>
<proteinExistence type="predicted"/>
<accession>A0ABM3GTY2</accession>
<keyword evidence="1" id="KW-1185">Reference proteome</keyword>
<dbReference type="Pfam" id="PF14223">
    <property type="entry name" value="Retrotran_gag_2"/>
    <property type="match status" value="1"/>
</dbReference>
<sequence length="182" mass="20183">MSPALMLSYTPKGVTFSVNGNSIAIEILTGSNFKKWREDFLFGMELADVHVALNEDRPIAPTDASTDAQKARFAAWEKSNRICLLSMKRSIQEHLRSDFDADITARRMMEALVARNRDSPNAEVGTHMSGLFGLKYDGSAGVRDYVLRMVDLQSKLKALNVPIPDACIVHLALNSLPLTPKF</sequence>
<evidence type="ECO:0000313" key="2">
    <source>
        <dbReference type="RefSeq" id="XP_048127800.1"/>
    </source>
</evidence>
<evidence type="ECO:0000313" key="1">
    <source>
        <dbReference type="Proteomes" id="UP000827889"/>
    </source>
</evidence>
<gene>
    <name evidence="2" type="primary">LOC125312724</name>
</gene>
<organism evidence="1 2">
    <name type="scientific">Rhodamnia argentea</name>
    <dbReference type="NCBI Taxonomy" id="178133"/>
    <lineage>
        <taxon>Eukaryota</taxon>
        <taxon>Viridiplantae</taxon>
        <taxon>Streptophyta</taxon>
        <taxon>Embryophyta</taxon>
        <taxon>Tracheophyta</taxon>
        <taxon>Spermatophyta</taxon>
        <taxon>Magnoliopsida</taxon>
        <taxon>eudicotyledons</taxon>
        <taxon>Gunneridae</taxon>
        <taxon>Pentapetalae</taxon>
        <taxon>rosids</taxon>
        <taxon>malvids</taxon>
        <taxon>Myrtales</taxon>
        <taxon>Myrtaceae</taxon>
        <taxon>Myrtoideae</taxon>
        <taxon>Myrteae</taxon>
        <taxon>Australasian group</taxon>
        <taxon>Rhodamnia</taxon>
    </lineage>
</organism>
<dbReference type="RefSeq" id="XP_048127800.1">
    <property type="nucleotide sequence ID" value="XM_048271843.1"/>
</dbReference>
<dbReference type="Proteomes" id="UP000827889">
    <property type="component" value="Chromosome 10"/>
</dbReference>
<dbReference type="GeneID" id="125312724"/>